<name>A0A6N9TXC2_STRHA</name>
<reference evidence="2 3" key="1">
    <citation type="submission" date="2020-01" db="EMBL/GenBank/DDBJ databases">
        <title>Insect and environment-associated Actinomycetes.</title>
        <authorList>
            <person name="Currrie C."/>
            <person name="Chevrette M."/>
            <person name="Carlson C."/>
            <person name="Stubbendieck R."/>
            <person name="Wendt-Pienkowski E."/>
        </authorList>
    </citation>
    <scope>NUCLEOTIDE SEQUENCE [LARGE SCALE GENOMIC DNA]</scope>
    <source>
        <strain evidence="2 3">SID11342</strain>
    </source>
</reference>
<dbReference type="AlphaFoldDB" id="A0A6N9TXC2"/>
<gene>
    <name evidence="2" type="ORF">G3I29_05155</name>
</gene>
<evidence type="ECO:0000313" key="3">
    <source>
        <dbReference type="Proteomes" id="UP000471293"/>
    </source>
</evidence>
<keyword evidence="1" id="KW-0472">Membrane</keyword>
<accession>A0A6N9TXC2</accession>
<keyword evidence="1" id="KW-0812">Transmembrane</keyword>
<sequence length="64" mass="6324">APGPLPRRVAALLGPAPVARAWPPLSTAVGLALWTAATGAALSAMFSANSAVTLLLLLHAATPL</sequence>
<comment type="caution">
    <text evidence="2">The sequence shown here is derived from an EMBL/GenBank/DDBJ whole genome shotgun (WGS) entry which is preliminary data.</text>
</comment>
<evidence type="ECO:0000313" key="2">
    <source>
        <dbReference type="EMBL" id="NEA14922.1"/>
    </source>
</evidence>
<proteinExistence type="predicted"/>
<evidence type="ECO:0000256" key="1">
    <source>
        <dbReference type="SAM" id="Phobius"/>
    </source>
</evidence>
<keyword evidence="1" id="KW-1133">Transmembrane helix</keyword>
<feature type="non-terminal residue" evidence="2">
    <location>
        <position position="1"/>
    </location>
</feature>
<feature type="transmembrane region" description="Helical" evidence="1">
    <location>
        <begin position="31"/>
        <end position="58"/>
    </location>
</feature>
<organism evidence="2 3">
    <name type="scientific">Streptomyces halstedii</name>
    <dbReference type="NCBI Taxonomy" id="1944"/>
    <lineage>
        <taxon>Bacteria</taxon>
        <taxon>Bacillati</taxon>
        <taxon>Actinomycetota</taxon>
        <taxon>Actinomycetes</taxon>
        <taxon>Kitasatosporales</taxon>
        <taxon>Streptomycetaceae</taxon>
        <taxon>Streptomyces</taxon>
    </lineage>
</organism>
<dbReference type="EMBL" id="JAAGLQ010000118">
    <property type="protein sequence ID" value="NEA14922.1"/>
    <property type="molecule type" value="Genomic_DNA"/>
</dbReference>
<dbReference type="Proteomes" id="UP000471293">
    <property type="component" value="Unassembled WGS sequence"/>
</dbReference>
<protein>
    <submittedName>
        <fullName evidence="2">M56 family peptidase</fullName>
    </submittedName>
</protein>